<dbReference type="Pfam" id="PF08386">
    <property type="entry name" value="Abhydrolase_4"/>
    <property type="match status" value="1"/>
</dbReference>
<dbReference type="Proteomes" id="UP000005289">
    <property type="component" value="Chromosome"/>
</dbReference>
<dbReference type="KEGG" id="tti:THITH_05530"/>
<feature type="domain" description="Peptidase S33 tripeptidyl aminopeptidase-like C-terminal" evidence="1">
    <location>
        <begin position="23"/>
        <end position="83"/>
    </location>
</feature>
<dbReference type="RefSeq" id="WP_006748733.1">
    <property type="nucleotide sequence ID" value="NZ_CP007029.1"/>
</dbReference>
<accession>W0DRS8</accession>
<evidence type="ECO:0000259" key="1">
    <source>
        <dbReference type="Pfam" id="PF08386"/>
    </source>
</evidence>
<proteinExistence type="predicted"/>
<reference evidence="2 3" key="1">
    <citation type="submission" date="2013-12" db="EMBL/GenBank/DDBJ databases">
        <authorList>
            <consortium name="DOE Joint Genome Institute"/>
            <person name="Muyzer G."/>
            <person name="Huntemann M."/>
            <person name="Han J."/>
            <person name="Chen A."/>
            <person name="Kyrpides N."/>
            <person name="Mavromatis K."/>
            <person name="Markowitz V."/>
            <person name="Palaniappan K."/>
            <person name="Ivanova N."/>
            <person name="Schaumberg A."/>
            <person name="Pati A."/>
            <person name="Liolios K."/>
            <person name="Nordberg H.P."/>
            <person name="Cantor M.N."/>
            <person name="Hua S.X."/>
            <person name="Woyke T."/>
        </authorList>
    </citation>
    <scope>NUCLEOTIDE SEQUENCE [LARGE SCALE GENOMIC DNA]</scope>
    <source>
        <strain evidence="2 3">ARh 1</strain>
    </source>
</reference>
<sequence length="86" mass="9406">MLAYIERQAGTLRSWRGSFHRLAAVAVPTLIITGTDDRIIPPENAELLAQGLRDSRVVKIQGGGHGVLYQQPKRLAELISAFLAPD</sequence>
<dbReference type="InterPro" id="IPR013595">
    <property type="entry name" value="Pept_S33_TAP-like_C"/>
</dbReference>
<keyword evidence="3" id="KW-1185">Reference proteome</keyword>
<dbReference type="Gene3D" id="3.40.50.1820">
    <property type="entry name" value="alpha/beta hydrolase"/>
    <property type="match status" value="1"/>
</dbReference>
<dbReference type="AlphaFoldDB" id="W0DRS8"/>
<gene>
    <name evidence="2" type="ORF">THITH_05530</name>
</gene>
<dbReference type="HOGENOM" id="CLU_2496914_0_0_6"/>
<evidence type="ECO:0000313" key="2">
    <source>
        <dbReference type="EMBL" id="AHE99977.1"/>
    </source>
</evidence>
<dbReference type="OrthoDB" id="9796770at2"/>
<dbReference type="InterPro" id="IPR029058">
    <property type="entry name" value="AB_hydrolase_fold"/>
</dbReference>
<dbReference type="SUPFAM" id="SSF53474">
    <property type="entry name" value="alpha/beta-Hydrolases"/>
    <property type="match status" value="1"/>
</dbReference>
<protein>
    <recommendedName>
        <fullName evidence="1">Peptidase S33 tripeptidyl aminopeptidase-like C-terminal domain-containing protein</fullName>
    </recommendedName>
</protein>
<dbReference type="EMBL" id="CP007029">
    <property type="protein sequence ID" value="AHE99977.1"/>
    <property type="molecule type" value="Genomic_DNA"/>
</dbReference>
<name>W0DRS8_9GAMM</name>
<dbReference type="STRING" id="713585.THITH_05530"/>
<evidence type="ECO:0000313" key="3">
    <source>
        <dbReference type="Proteomes" id="UP000005289"/>
    </source>
</evidence>
<organism evidence="2 3">
    <name type="scientific">Thioalkalivibrio paradoxus ARh 1</name>
    <dbReference type="NCBI Taxonomy" id="713585"/>
    <lineage>
        <taxon>Bacteria</taxon>
        <taxon>Pseudomonadati</taxon>
        <taxon>Pseudomonadota</taxon>
        <taxon>Gammaproteobacteria</taxon>
        <taxon>Chromatiales</taxon>
        <taxon>Ectothiorhodospiraceae</taxon>
        <taxon>Thioalkalivibrio</taxon>
    </lineage>
</organism>